<organism evidence="1 2">
    <name type="scientific">Bradyrhizobium japonicum</name>
    <dbReference type="NCBI Taxonomy" id="375"/>
    <lineage>
        <taxon>Bacteria</taxon>
        <taxon>Pseudomonadati</taxon>
        <taxon>Pseudomonadota</taxon>
        <taxon>Alphaproteobacteria</taxon>
        <taxon>Hyphomicrobiales</taxon>
        <taxon>Nitrobacteraceae</taxon>
        <taxon>Bradyrhizobium</taxon>
    </lineage>
</organism>
<name>A0A0A3XNT0_BRAJP</name>
<gene>
    <name evidence="1" type="ORF">MA20_36290</name>
</gene>
<comment type="caution">
    <text evidence="1">The sequence shown here is derived from an EMBL/GenBank/DDBJ whole genome shotgun (WGS) entry which is preliminary data.</text>
</comment>
<dbReference type="Proteomes" id="UP000030377">
    <property type="component" value="Unassembled WGS sequence"/>
</dbReference>
<dbReference type="AlphaFoldDB" id="A0A0A3XNT0"/>
<sequence length="128" mass="13248">MQLLATFSRLASLAIAEPGAYEGVLAVDVRAVDAVRRGAVVFAPRSDTRGFATCFGASTVTGGIVAAEPVGICDAAGAHSKAVDKTAMAEGTTKPDENFMSMSFPNAGRRCRPGKCTVTYISDWATEG</sequence>
<protein>
    <submittedName>
        <fullName evidence="1">Uncharacterized protein</fullName>
    </submittedName>
</protein>
<evidence type="ECO:0000313" key="1">
    <source>
        <dbReference type="EMBL" id="KGT74821.1"/>
    </source>
</evidence>
<accession>A0A0A3XNT0</accession>
<dbReference type="EMBL" id="JRPN01000028">
    <property type="protein sequence ID" value="KGT74821.1"/>
    <property type="molecule type" value="Genomic_DNA"/>
</dbReference>
<proteinExistence type="predicted"/>
<reference evidence="1 2" key="1">
    <citation type="submission" date="2014-09" db="EMBL/GenBank/DDBJ databases">
        <title>Draft genome of Bradyrhizobium japonicum Is-34.</title>
        <authorList>
            <person name="Tsurumaru H."/>
            <person name="Yamakawa T."/>
            <person name="Hashimoto S."/>
            <person name="Okizaki K."/>
            <person name="Kanesaki Y."/>
            <person name="Yoshikawa H."/>
            <person name="Yajima S."/>
        </authorList>
    </citation>
    <scope>NUCLEOTIDE SEQUENCE [LARGE SCALE GENOMIC DNA]</scope>
    <source>
        <strain evidence="1 2">Is-34</strain>
    </source>
</reference>
<evidence type="ECO:0000313" key="2">
    <source>
        <dbReference type="Proteomes" id="UP000030377"/>
    </source>
</evidence>